<proteinExistence type="predicted"/>
<sequence length="97" mass="10332">MVSDDAADRQIALVLAYGEKIVEQGLTRLVRRTGRGSPAESAAAWPTGNLVGFPRLSRSGAQGSRFRSARPTPLIRGPRAGESSGVHFFRVLSSPPT</sequence>
<gene>
    <name evidence="2" type="ORF">GCM10017771_05160</name>
</gene>
<dbReference type="EMBL" id="BNAT01000001">
    <property type="protein sequence ID" value="GHH81956.1"/>
    <property type="molecule type" value="Genomic_DNA"/>
</dbReference>
<keyword evidence="3" id="KW-1185">Reference proteome</keyword>
<protein>
    <submittedName>
        <fullName evidence="2">Uncharacterized protein</fullName>
    </submittedName>
</protein>
<organism evidence="2 3">
    <name type="scientific">Streptomyces capitiformicae</name>
    <dbReference type="NCBI Taxonomy" id="2014920"/>
    <lineage>
        <taxon>Bacteria</taxon>
        <taxon>Bacillati</taxon>
        <taxon>Actinomycetota</taxon>
        <taxon>Actinomycetes</taxon>
        <taxon>Kitasatosporales</taxon>
        <taxon>Streptomycetaceae</taxon>
        <taxon>Streptomyces</taxon>
    </lineage>
</organism>
<dbReference type="Proteomes" id="UP000603227">
    <property type="component" value="Unassembled WGS sequence"/>
</dbReference>
<comment type="caution">
    <text evidence="2">The sequence shown here is derived from an EMBL/GenBank/DDBJ whole genome shotgun (WGS) entry which is preliminary data.</text>
</comment>
<evidence type="ECO:0000313" key="3">
    <source>
        <dbReference type="Proteomes" id="UP000603227"/>
    </source>
</evidence>
<accession>A0A919L446</accession>
<dbReference type="AlphaFoldDB" id="A0A919L446"/>
<reference evidence="2" key="1">
    <citation type="journal article" date="2014" name="Int. J. Syst. Evol. Microbiol.">
        <title>Complete genome sequence of Corynebacterium casei LMG S-19264T (=DSM 44701T), isolated from a smear-ripened cheese.</title>
        <authorList>
            <consortium name="US DOE Joint Genome Institute (JGI-PGF)"/>
            <person name="Walter F."/>
            <person name="Albersmeier A."/>
            <person name="Kalinowski J."/>
            <person name="Ruckert C."/>
        </authorList>
    </citation>
    <scope>NUCLEOTIDE SEQUENCE</scope>
    <source>
        <strain evidence="2">CGMCC 4.7403</strain>
    </source>
</reference>
<name>A0A919L446_9ACTN</name>
<evidence type="ECO:0000313" key="2">
    <source>
        <dbReference type="EMBL" id="GHH81956.1"/>
    </source>
</evidence>
<feature type="region of interest" description="Disordered" evidence="1">
    <location>
        <begin position="60"/>
        <end position="81"/>
    </location>
</feature>
<evidence type="ECO:0000256" key="1">
    <source>
        <dbReference type="SAM" id="MobiDB-lite"/>
    </source>
</evidence>
<reference evidence="2" key="2">
    <citation type="submission" date="2020-09" db="EMBL/GenBank/DDBJ databases">
        <authorList>
            <person name="Sun Q."/>
            <person name="Zhou Y."/>
        </authorList>
    </citation>
    <scope>NUCLEOTIDE SEQUENCE</scope>
    <source>
        <strain evidence="2">CGMCC 4.7403</strain>
    </source>
</reference>
<dbReference type="RefSeq" id="WP_189780678.1">
    <property type="nucleotide sequence ID" value="NZ_BNAT01000001.1"/>
</dbReference>